<keyword evidence="2" id="KW-1185">Reference proteome</keyword>
<gene>
    <name evidence="1" type="ORF">LTS18_006749</name>
</gene>
<reference evidence="1" key="1">
    <citation type="submission" date="2024-09" db="EMBL/GenBank/DDBJ databases">
        <title>Black Yeasts Isolated from many extreme environments.</title>
        <authorList>
            <person name="Coleine C."/>
            <person name="Stajich J.E."/>
            <person name="Selbmann L."/>
        </authorList>
    </citation>
    <scope>NUCLEOTIDE SEQUENCE</scope>
    <source>
        <strain evidence="1">CCFEE 5737</strain>
    </source>
</reference>
<evidence type="ECO:0000313" key="1">
    <source>
        <dbReference type="EMBL" id="KAK3061224.1"/>
    </source>
</evidence>
<name>A0ACC3D3B0_9PEZI</name>
<sequence length="121" mass="13629">FLQDGEWTGYYCYASPMFGQGTPFDPPMVGVRFDVTDVAHDSNQYGLHSDGQDACGKFKLEGRLFRDSGVLALRKTYTPGPTWHWAALMTPFGIVGSWGQASWGVGNGWVWLWKREWCGEE</sequence>
<comment type="caution">
    <text evidence="1">The sequence shown here is derived from an EMBL/GenBank/DDBJ whole genome shotgun (WGS) entry which is preliminary data.</text>
</comment>
<proteinExistence type="predicted"/>
<evidence type="ECO:0000313" key="2">
    <source>
        <dbReference type="Proteomes" id="UP001186974"/>
    </source>
</evidence>
<protein>
    <submittedName>
        <fullName evidence="1">Uncharacterized protein</fullName>
    </submittedName>
</protein>
<organism evidence="1 2">
    <name type="scientific">Coniosporium uncinatum</name>
    <dbReference type="NCBI Taxonomy" id="93489"/>
    <lineage>
        <taxon>Eukaryota</taxon>
        <taxon>Fungi</taxon>
        <taxon>Dikarya</taxon>
        <taxon>Ascomycota</taxon>
        <taxon>Pezizomycotina</taxon>
        <taxon>Dothideomycetes</taxon>
        <taxon>Dothideomycetes incertae sedis</taxon>
        <taxon>Coniosporium</taxon>
    </lineage>
</organism>
<dbReference type="Proteomes" id="UP001186974">
    <property type="component" value="Unassembled WGS sequence"/>
</dbReference>
<dbReference type="EMBL" id="JAWDJW010007984">
    <property type="protein sequence ID" value="KAK3061224.1"/>
    <property type="molecule type" value="Genomic_DNA"/>
</dbReference>
<feature type="non-terminal residue" evidence="1">
    <location>
        <position position="1"/>
    </location>
</feature>
<accession>A0ACC3D3B0</accession>